<accession>A0ABQ1NN32</accession>
<dbReference type="Pfam" id="PF13472">
    <property type="entry name" value="Lipase_GDSL_2"/>
    <property type="match status" value="1"/>
</dbReference>
<dbReference type="InterPro" id="IPR036514">
    <property type="entry name" value="SGNH_hydro_sf"/>
</dbReference>
<dbReference type="InterPro" id="IPR013830">
    <property type="entry name" value="SGNH_hydro"/>
</dbReference>
<dbReference type="Proteomes" id="UP000619534">
    <property type="component" value="Unassembled WGS sequence"/>
</dbReference>
<dbReference type="InterPro" id="IPR051532">
    <property type="entry name" value="Ester_Hydrolysis_Enzymes"/>
</dbReference>
<keyword evidence="3" id="KW-1185">Reference proteome</keyword>
<proteinExistence type="predicted"/>
<evidence type="ECO:0000259" key="1">
    <source>
        <dbReference type="Pfam" id="PF13472"/>
    </source>
</evidence>
<dbReference type="EMBL" id="BMCJ01000002">
    <property type="protein sequence ID" value="GGC81151.1"/>
    <property type="molecule type" value="Genomic_DNA"/>
</dbReference>
<dbReference type="RefSeq" id="WP_062440743.1">
    <property type="nucleotide sequence ID" value="NZ_BMCJ01000002.1"/>
</dbReference>
<comment type="caution">
    <text evidence="2">The sequence shown here is derived from an EMBL/GenBank/DDBJ whole genome shotgun (WGS) entry which is preliminary data.</text>
</comment>
<evidence type="ECO:0000313" key="2">
    <source>
        <dbReference type="EMBL" id="GGC81151.1"/>
    </source>
</evidence>
<dbReference type="Gene3D" id="3.40.50.1110">
    <property type="entry name" value="SGNH hydrolase"/>
    <property type="match status" value="1"/>
</dbReference>
<feature type="domain" description="SGNH hydrolase-type esterase" evidence="1">
    <location>
        <begin position="38"/>
        <end position="223"/>
    </location>
</feature>
<sequence>MKKLLITITIILVIIAAVTYFLGQNQKQKAEKQEELVALGDSLTYGVGDNTGNGYVGDLQTLLSKNHEGPVTVHNYGIPGQQSDGLLQQLDKENVTKNIEDADYFIIFIGTNDLIHSNGGDLAKVYEKRIEQGKIDYENNINEILTIIRDKNAEAPILFLGLYNPFPSSEELDQVVRDWNSLSQQIVSDYSRTKFIETNGLFDKKSDKYFSDELHPTEEGYQLITKKILKEYDF</sequence>
<protein>
    <recommendedName>
        <fullName evidence="1">SGNH hydrolase-type esterase domain-containing protein</fullName>
    </recommendedName>
</protein>
<gene>
    <name evidence="2" type="ORF">GCM10007216_09600</name>
</gene>
<reference evidence="3" key="1">
    <citation type="journal article" date="2019" name="Int. J. Syst. Evol. Microbiol.">
        <title>The Global Catalogue of Microorganisms (GCM) 10K type strain sequencing project: providing services to taxonomists for standard genome sequencing and annotation.</title>
        <authorList>
            <consortium name="The Broad Institute Genomics Platform"/>
            <consortium name="The Broad Institute Genome Sequencing Center for Infectious Disease"/>
            <person name="Wu L."/>
            <person name="Ma J."/>
        </authorList>
    </citation>
    <scope>NUCLEOTIDE SEQUENCE [LARGE SCALE GENOMIC DNA]</scope>
    <source>
        <strain evidence="3">CCM 7282</strain>
    </source>
</reference>
<dbReference type="PANTHER" id="PTHR30383:SF27">
    <property type="entry name" value="SPORE GERMINATION LIPASE LIPC"/>
    <property type="match status" value="1"/>
</dbReference>
<organism evidence="2 3">
    <name type="scientific">Thalassobacillus devorans</name>
    <dbReference type="NCBI Taxonomy" id="279813"/>
    <lineage>
        <taxon>Bacteria</taxon>
        <taxon>Bacillati</taxon>
        <taxon>Bacillota</taxon>
        <taxon>Bacilli</taxon>
        <taxon>Bacillales</taxon>
        <taxon>Bacillaceae</taxon>
        <taxon>Thalassobacillus</taxon>
    </lineage>
</organism>
<dbReference type="SUPFAM" id="SSF52266">
    <property type="entry name" value="SGNH hydrolase"/>
    <property type="match status" value="1"/>
</dbReference>
<evidence type="ECO:0000313" key="3">
    <source>
        <dbReference type="Proteomes" id="UP000619534"/>
    </source>
</evidence>
<dbReference type="PANTHER" id="PTHR30383">
    <property type="entry name" value="THIOESTERASE 1/PROTEASE 1/LYSOPHOSPHOLIPASE L1"/>
    <property type="match status" value="1"/>
</dbReference>
<name>A0ABQ1NN32_9BACI</name>